<dbReference type="Pfam" id="PF01208">
    <property type="entry name" value="URO-D"/>
    <property type="match status" value="1"/>
</dbReference>
<dbReference type="InterPro" id="IPR052024">
    <property type="entry name" value="Methanogen_methyltrans"/>
</dbReference>
<dbReference type="Proteomes" id="UP000216052">
    <property type="component" value="Chromosome"/>
</dbReference>
<name>A0ABZ3J0I2_SPOA4</name>
<dbReference type="Gene3D" id="3.20.20.210">
    <property type="match status" value="1"/>
</dbReference>
<dbReference type="PANTHER" id="PTHR47099">
    <property type="entry name" value="METHYLCOBAMIDE:COM METHYLTRANSFERASE MTBA"/>
    <property type="match status" value="1"/>
</dbReference>
<dbReference type="InterPro" id="IPR000257">
    <property type="entry name" value="Uroporphyrinogen_deCOase"/>
</dbReference>
<evidence type="ECO:0000313" key="2">
    <source>
        <dbReference type="EMBL" id="XFO71608.1"/>
    </source>
</evidence>
<proteinExistence type="predicted"/>
<dbReference type="EMBL" id="CP155571">
    <property type="protein sequence ID" value="XFO71608.1"/>
    <property type="molecule type" value="Genomic_DNA"/>
</dbReference>
<dbReference type="InterPro" id="IPR038071">
    <property type="entry name" value="UROD/MetE-like_sf"/>
</dbReference>
<evidence type="ECO:0000313" key="3">
    <source>
        <dbReference type="Proteomes" id="UP000216052"/>
    </source>
</evidence>
<evidence type="ECO:0000259" key="1">
    <source>
        <dbReference type="Pfam" id="PF01208"/>
    </source>
</evidence>
<protein>
    <recommendedName>
        <fullName evidence="1">Uroporphyrinogen decarboxylase (URO-D) domain-containing protein</fullName>
    </recommendedName>
</protein>
<organism evidence="2 3">
    <name type="scientific">Sporomusa acidovorans (strain ATCC 49682 / DSM 3132 / Mol)</name>
    <dbReference type="NCBI Taxonomy" id="1123286"/>
    <lineage>
        <taxon>Bacteria</taxon>
        <taxon>Bacillati</taxon>
        <taxon>Bacillota</taxon>
        <taxon>Negativicutes</taxon>
        <taxon>Selenomonadales</taxon>
        <taxon>Sporomusaceae</taxon>
        <taxon>Sporomusa</taxon>
    </lineage>
</organism>
<reference evidence="2" key="1">
    <citation type="submission" date="2024-05" db="EMBL/GenBank/DDBJ databases">
        <title>Isolation and characterization of Sporomusa carbonis sp. nov., a carboxydotrophic hydrogenogen in the genus of Sporomusa isolated from a charcoal burning pile.</title>
        <authorList>
            <person name="Boeer T."/>
            <person name="Rosenbaum F."/>
            <person name="Eysell L."/>
            <person name="Mueller V."/>
            <person name="Daniel R."/>
            <person name="Poehlein A."/>
        </authorList>
    </citation>
    <scope>NUCLEOTIDE SEQUENCE [LARGE SCALE GENOMIC DNA]</scope>
    <source>
        <strain evidence="2">DSM 3132</strain>
    </source>
</reference>
<gene>
    <name evidence="2" type="ORF">SPACI_016420</name>
</gene>
<dbReference type="PANTHER" id="PTHR47099:SF1">
    <property type="entry name" value="METHYLCOBAMIDE:COM METHYLTRANSFERASE MTBA"/>
    <property type="match status" value="1"/>
</dbReference>
<keyword evidence="3" id="KW-1185">Reference proteome</keyword>
<accession>A0ABZ3J0I2</accession>
<dbReference type="SUPFAM" id="SSF51726">
    <property type="entry name" value="UROD/MetE-like"/>
    <property type="match status" value="1"/>
</dbReference>
<sequence length="85" mass="9007">MTALIETDGATNIYKIKEILGDRMCIKGDVPAALFTLGTPEDVYHYCTKLIKDMGTGFILASGCAVPVNAKVENVKAMIAAANGK</sequence>
<feature type="domain" description="Uroporphyrinogen decarboxylase (URO-D)" evidence="1">
    <location>
        <begin position="5"/>
        <end position="83"/>
    </location>
</feature>